<accession>A0ABW0CSN2</accession>
<keyword evidence="2" id="KW-0378">Hydrolase</keyword>
<name>A0ABW0CSN2_STRCD</name>
<dbReference type="Pfam" id="PF13538">
    <property type="entry name" value="UvrD_C_2"/>
    <property type="match status" value="1"/>
</dbReference>
<protein>
    <submittedName>
        <fullName evidence="2">DEAD/DEAH box helicase</fullName>
    </submittedName>
</protein>
<dbReference type="Gene3D" id="3.40.50.300">
    <property type="entry name" value="P-loop containing nucleotide triphosphate hydrolases"/>
    <property type="match status" value="2"/>
</dbReference>
<comment type="caution">
    <text evidence="2">The sequence shown here is derived from an EMBL/GenBank/DDBJ whole genome shotgun (WGS) entry which is preliminary data.</text>
</comment>
<organism evidence="2 3">
    <name type="scientific">Streptomyces coerulescens</name>
    <dbReference type="NCBI Taxonomy" id="29304"/>
    <lineage>
        <taxon>Bacteria</taxon>
        <taxon>Bacillati</taxon>
        <taxon>Actinomycetota</taxon>
        <taxon>Actinomycetes</taxon>
        <taxon>Kitasatosporales</taxon>
        <taxon>Streptomycetaceae</taxon>
        <taxon>Streptomyces</taxon>
    </lineage>
</organism>
<dbReference type="InterPro" id="IPR027785">
    <property type="entry name" value="UvrD-like_helicase_C"/>
</dbReference>
<evidence type="ECO:0000259" key="1">
    <source>
        <dbReference type="Pfam" id="PF13538"/>
    </source>
</evidence>
<keyword evidence="2" id="KW-0347">Helicase</keyword>
<dbReference type="SUPFAM" id="SSF52540">
    <property type="entry name" value="P-loop containing nucleoside triphosphate hydrolases"/>
    <property type="match status" value="1"/>
</dbReference>
<keyword evidence="2" id="KW-0547">Nucleotide-binding</keyword>
<evidence type="ECO:0000313" key="3">
    <source>
        <dbReference type="Proteomes" id="UP001596263"/>
    </source>
</evidence>
<reference evidence="3" key="1">
    <citation type="journal article" date="2019" name="Int. J. Syst. Evol. Microbiol.">
        <title>The Global Catalogue of Microorganisms (GCM) 10K type strain sequencing project: providing services to taxonomists for standard genome sequencing and annotation.</title>
        <authorList>
            <consortium name="The Broad Institute Genomics Platform"/>
            <consortium name="The Broad Institute Genome Sequencing Center for Infectious Disease"/>
            <person name="Wu L."/>
            <person name="Ma J."/>
        </authorList>
    </citation>
    <scope>NUCLEOTIDE SEQUENCE [LARGE SCALE GENOMIC DNA]</scope>
    <source>
        <strain evidence="3">KCTC 42586</strain>
    </source>
</reference>
<gene>
    <name evidence="2" type="ORF">ACFPQ9_33995</name>
</gene>
<dbReference type="GO" id="GO:0004386">
    <property type="term" value="F:helicase activity"/>
    <property type="evidence" value="ECO:0007669"/>
    <property type="project" value="UniProtKB-KW"/>
</dbReference>
<evidence type="ECO:0000313" key="2">
    <source>
        <dbReference type="EMBL" id="MFC5218870.1"/>
    </source>
</evidence>
<sequence length="716" mass="80157">MSLQVVYGESRNRTLASLLADQLREVADEGTVYLGYPMLATADETVEVDALMVSQAHGLVAFLLADSIPQNEADWEEAQARQDRLYDVLDSTLSKHRALRSRRTLAVDITTVTVFPGPVDAPETDTEGGIYCDLQEVVAEVGQLPGLDEALERAVQAALQRVTTIKPVKKRASVQETASRGAVLKIIEAGIANLDQWQKAAAIETPQGPQRIRGLAGSGKTVVLALKAAYLHTQHPQWRIAFTYYSRALHEQIDNLVTRFTFEYSNDRPDEEYLQIMHSWGSASRAGLYSEMARAAGTTARDWNYARATYGMDDAFQGICRELLTIVRETRPDPIFDVVLIDEAQDLPPEFFQLVYHFTKEPKRIVWGYDELQKLSESAMPSTDELFGTGPEGESLVSLVNRDKEPRKDIVLPVCYRNTPWALATAHALGIGVYREGGLLQHFDEPGLWDDIGYETVRGELALGEPVALRRKHDSAPPYFRERLAVDDAVVMQAFDSQEAQDIWVAQQIQKNLDEDELEHDDILIVLPDVYRAKSRAPRLMRTLREHGIPSHLVGVSTSADTVFVRGSVALAHIFRAKGNEAPMVYVTDAHYAAQDYNAVTRRNTLFTAITRSRAWVRVVGYGSAMNVISQEIDTVREKNFQLEFTIPSRASLDRMRQLNRSQSAHSRASVKRATEGLQMFMEAYEAEEIDLGDIPPALRTRLVTKLREELPGDDA</sequence>
<feature type="domain" description="UvrD-like helicase C-terminal" evidence="1">
    <location>
        <begin position="574"/>
        <end position="620"/>
    </location>
</feature>
<proteinExistence type="predicted"/>
<dbReference type="RefSeq" id="WP_380862091.1">
    <property type="nucleotide sequence ID" value="NZ_JBHSKM010000028.1"/>
</dbReference>
<keyword evidence="3" id="KW-1185">Reference proteome</keyword>
<dbReference type="EMBL" id="JBHSKM010000028">
    <property type="protein sequence ID" value="MFC5218870.1"/>
    <property type="molecule type" value="Genomic_DNA"/>
</dbReference>
<dbReference type="InterPro" id="IPR027417">
    <property type="entry name" value="P-loop_NTPase"/>
</dbReference>
<keyword evidence="2" id="KW-0067">ATP-binding</keyword>
<dbReference type="Proteomes" id="UP001596263">
    <property type="component" value="Unassembled WGS sequence"/>
</dbReference>